<evidence type="ECO:0000313" key="2">
    <source>
        <dbReference type="Proteomes" id="UP001596097"/>
    </source>
</evidence>
<name>A0ABW1QGC4_9ACTN</name>
<dbReference type="RefSeq" id="WP_228552734.1">
    <property type="nucleotide sequence ID" value="NZ_JBHSQL010000002.1"/>
</dbReference>
<dbReference type="PANTHER" id="PTHR10443:SF12">
    <property type="entry name" value="DIPEPTIDASE"/>
    <property type="match status" value="1"/>
</dbReference>
<reference evidence="2" key="1">
    <citation type="journal article" date="2019" name="Int. J. Syst. Evol. Microbiol.">
        <title>The Global Catalogue of Microorganisms (GCM) 10K type strain sequencing project: providing services to taxonomists for standard genome sequencing and annotation.</title>
        <authorList>
            <consortium name="The Broad Institute Genomics Platform"/>
            <consortium name="The Broad Institute Genome Sequencing Center for Infectious Disease"/>
            <person name="Wu L."/>
            <person name="Ma J."/>
        </authorList>
    </citation>
    <scope>NUCLEOTIDE SEQUENCE [LARGE SCALE GENOMIC DNA]</scope>
    <source>
        <strain evidence="2">CGMCC 4.7198</strain>
    </source>
</reference>
<dbReference type="EMBL" id="JBHSQL010000002">
    <property type="protein sequence ID" value="MFC6148356.1"/>
    <property type="molecule type" value="Genomic_DNA"/>
</dbReference>
<keyword evidence="2" id="KW-1185">Reference proteome</keyword>
<dbReference type="InterPro" id="IPR008257">
    <property type="entry name" value="Pept_M19"/>
</dbReference>
<organism evidence="1 2">
    <name type="scientific">Mumia xiangluensis</name>
    <dbReference type="NCBI Taxonomy" id="1678900"/>
    <lineage>
        <taxon>Bacteria</taxon>
        <taxon>Bacillati</taxon>
        <taxon>Actinomycetota</taxon>
        <taxon>Actinomycetes</taxon>
        <taxon>Propionibacteriales</taxon>
        <taxon>Nocardioidaceae</taxon>
        <taxon>Mumia</taxon>
    </lineage>
</organism>
<dbReference type="SUPFAM" id="SSF51556">
    <property type="entry name" value="Metallo-dependent hydrolases"/>
    <property type="match status" value="1"/>
</dbReference>
<dbReference type="PROSITE" id="PS51365">
    <property type="entry name" value="RENAL_DIPEPTIDASE_2"/>
    <property type="match status" value="1"/>
</dbReference>
<dbReference type="Proteomes" id="UP001596097">
    <property type="component" value="Unassembled WGS sequence"/>
</dbReference>
<comment type="caution">
    <text evidence="1">The sequence shown here is derived from an EMBL/GenBank/DDBJ whole genome shotgun (WGS) entry which is preliminary data.</text>
</comment>
<accession>A0ABW1QGC4</accession>
<evidence type="ECO:0000313" key="1">
    <source>
        <dbReference type="EMBL" id="MFC6148356.1"/>
    </source>
</evidence>
<dbReference type="InterPro" id="IPR032466">
    <property type="entry name" value="Metal_Hydrolase"/>
</dbReference>
<dbReference type="CDD" id="cd01301">
    <property type="entry name" value="rDP_like"/>
    <property type="match status" value="1"/>
</dbReference>
<sequence>MNDSTALVSNPAAALAATDDQTVRTALAGALVFDGHNDLAWECRAEAQYSTDGLGPTSPHGRFHTDIPRLRRGGVGAQFWSVFVPTSIKGADAVTATLEQIDFVHRLVAAYPDDLRLARTGADVRAAWADGAIASLLGAEGGHSIDDSLAVLRMYARLGVAYMTLTHNDNTAWADSATDEPVHGGLTDVGRDVVREMNRLGMLVDLSHVSPATMHDALDTTTAPVVFSHSSCRAVADHPRNVPDDVLGRVRENGGVVMVAFVPSFLSEEWARWRHAGSVGPEPVVSVDDVVAHVEHAREVMGVEHVGLGGDYDGFVRFPQGLEDVATYPRILEALAARGWTADELAALAGGNVLRVLDAAWAASTDWTSVSADR</sequence>
<gene>
    <name evidence="1" type="ORF">ACFPYK_03045</name>
</gene>
<protein>
    <submittedName>
        <fullName evidence="1">Dipeptidase</fullName>
    </submittedName>
</protein>
<dbReference type="Gene3D" id="3.20.20.140">
    <property type="entry name" value="Metal-dependent hydrolases"/>
    <property type="match status" value="1"/>
</dbReference>
<dbReference type="PANTHER" id="PTHR10443">
    <property type="entry name" value="MICROSOMAL DIPEPTIDASE"/>
    <property type="match status" value="1"/>
</dbReference>
<dbReference type="Pfam" id="PF01244">
    <property type="entry name" value="Peptidase_M19"/>
    <property type="match status" value="1"/>
</dbReference>
<proteinExistence type="predicted"/>